<dbReference type="Proteomes" id="UP000683493">
    <property type="component" value="Chromosome"/>
</dbReference>
<keyword evidence="2" id="KW-0808">Transferase</keyword>
<keyword evidence="3" id="KW-1185">Reference proteome</keyword>
<dbReference type="EMBL" id="CP076724">
    <property type="protein sequence ID" value="QWV99048.1"/>
    <property type="molecule type" value="Genomic_DNA"/>
</dbReference>
<gene>
    <name evidence="2" type="ORF">KP005_07125</name>
</gene>
<evidence type="ECO:0000313" key="2">
    <source>
        <dbReference type="EMBL" id="QWV99048.1"/>
    </source>
</evidence>
<proteinExistence type="predicted"/>
<feature type="domain" description="Glycosyltransferase 2-like" evidence="1">
    <location>
        <begin position="10"/>
        <end position="131"/>
    </location>
</feature>
<dbReference type="EC" id="2.4.-.-" evidence="2"/>
<name>A0ABX8JL58_9BACT</name>
<reference evidence="2 3" key="1">
    <citation type="submission" date="2021-06" db="EMBL/GenBank/DDBJ databases">
        <title>Gemonas diversity in paddy soil.</title>
        <authorList>
            <person name="Liu G."/>
        </authorList>
    </citation>
    <scope>NUCLEOTIDE SEQUENCE [LARGE SCALE GENOMIC DNA]</scope>
    <source>
        <strain evidence="2 3">RG29</strain>
    </source>
</reference>
<protein>
    <submittedName>
        <fullName evidence="2">Glycosyltransferase</fullName>
        <ecNumber evidence="2">2.4.-.-</ecNumber>
    </submittedName>
</protein>
<organism evidence="2 3">
    <name type="scientific">Geomonas diazotrophica</name>
    <dbReference type="NCBI Taxonomy" id="2843197"/>
    <lineage>
        <taxon>Bacteria</taxon>
        <taxon>Pseudomonadati</taxon>
        <taxon>Thermodesulfobacteriota</taxon>
        <taxon>Desulfuromonadia</taxon>
        <taxon>Geobacterales</taxon>
        <taxon>Geobacteraceae</taxon>
        <taxon>Geomonas</taxon>
    </lineage>
</organism>
<dbReference type="PANTHER" id="PTHR22916">
    <property type="entry name" value="GLYCOSYLTRANSFERASE"/>
    <property type="match status" value="1"/>
</dbReference>
<sequence length="355" mass="40325">MTAAAQPKVTVLMPVYNGELFLREAIDSILAQSFAEFELLVIDDGSSDASAAIAASYADSRLRLIQNGANLGLIETLNRGIELARGEYILRMDCDDVSLPERLRKQVDFMDHFPEVGVCGVWYLEFGPKLRRITRCAADHESIRCGTLFNPVVGHPSVILRRKLLLEHGLRYDPAYRHAEDYQLWSQAMEHCCFANIPEVLLHYRVHPGQVTAQHARQQMESAGRVRLRLIRELGLDPDAEEFEIHQVLSALTRPLHLPFQELPAARQLERIDRWLCKLKEANDQRGIYPEPQFSTMLVERWVGVCLVNFVARGILSRRLFTPPGLFALTGSGLRRAGNFVFRRLRTGISDSFFS</sequence>
<keyword evidence="2" id="KW-0328">Glycosyltransferase</keyword>
<evidence type="ECO:0000259" key="1">
    <source>
        <dbReference type="Pfam" id="PF00535"/>
    </source>
</evidence>
<dbReference type="Pfam" id="PF00535">
    <property type="entry name" value="Glycos_transf_2"/>
    <property type="match status" value="1"/>
</dbReference>
<accession>A0ABX8JL58</accession>
<dbReference type="InterPro" id="IPR001173">
    <property type="entry name" value="Glyco_trans_2-like"/>
</dbReference>
<evidence type="ECO:0000313" key="3">
    <source>
        <dbReference type="Proteomes" id="UP000683493"/>
    </source>
</evidence>
<dbReference type="GO" id="GO:0016757">
    <property type="term" value="F:glycosyltransferase activity"/>
    <property type="evidence" value="ECO:0007669"/>
    <property type="project" value="UniProtKB-KW"/>
</dbReference>
<dbReference type="PANTHER" id="PTHR22916:SF3">
    <property type="entry name" value="UDP-GLCNAC:BETAGAL BETA-1,3-N-ACETYLGLUCOSAMINYLTRANSFERASE-LIKE PROTEIN 1"/>
    <property type="match status" value="1"/>
</dbReference>